<name>A0ABZ0VVS5_9HYPH</name>
<gene>
    <name evidence="1" type="ORF">U0R22_004672</name>
</gene>
<organism evidence="1 2">
    <name type="scientific">Mesorhizobium huakuii</name>
    <dbReference type="NCBI Taxonomy" id="28104"/>
    <lineage>
        <taxon>Bacteria</taxon>
        <taxon>Pseudomonadati</taxon>
        <taxon>Pseudomonadota</taxon>
        <taxon>Alphaproteobacteria</taxon>
        <taxon>Hyphomicrobiales</taxon>
        <taxon>Phyllobacteriaceae</taxon>
        <taxon>Mesorhizobium</taxon>
    </lineage>
</organism>
<dbReference type="Proteomes" id="UP001322481">
    <property type="component" value="Chromosome"/>
</dbReference>
<proteinExistence type="predicted"/>
<evidence type="ECO:0000313" key="2">
    <source>
        <dbReference type="Proteomes" id="UP001322481"/>
    </source>
</evidence>
<dbReference type="EMBL" id="CP139858">
    <property type="protein sequence ID" value="WQC00466.1"/>
    <property type="molecule type" value="Genomic_DNA"/>
</dbReference>
<keyword evidence="2" id="KW-1185">Reference proteome</keyword>
<sequence length="96" mass="10004">MNDRLQCASCGSDGTEVIVQFGSYCIRCATCGEGIVATSFLAVSNTDREISAFVDPGHGKQPAPGSLIACGSFRQIAKAIRDVADTGILVRLVAKP</sequence>
<reference evidence="1 2" key="1">
    <citation type="submission" date="2023-11" db="EMBL/GenBank/DDBJ databases">
        <authorList>
            <person name="Panchal A.K."/>
            <person name="Meaney J.S."/>
            <person name="Karas B.J."/>
            <person name="diCenzo G.C."/>
        </authorList>
    </citation>
    <scope>NUCLEOTIDE SEQUENCE [LARGE SCALE GENOMIC DNA]</scope>
    <source>
        <strain evidence="1 2">NZP2235</strain>
    </source>
</reference>
<protein>
    <submittedName>
        <fullName evidence="1">Uncharacterized protein</fullName>
    </submittedName>
</protein>
<evidence type="ECO:0000313" key="1">
    <source>
        <dbReference type="EMBL" id="WQC00466.1"/>
    </source>
</evidence>
<accession>A0ABZ0VVS5</accession>
<dbReference type="RefSeq" id="WP_322415266.1">
    <property type="nucleotide sequence ID" value="NZ_CP139858.1"/>
</dbReference>